<evidence type="ECO:0000256" key="6">
    <source>
        <dbReference type="ARBA" id="ARBA00023242"/>
    </source>
</evidence>
<evidence type="ECO:0000313" key="9">
    <source>
        <dbReference type="EMBL" id="KAK8779634.1"/>
    </source>
</evidence>
<dbReference type="PROSITE" id="PS00028">
    <property type="entry name" value="ZINC_FINGER_C2H2_1"/>
    <property type="match status" value="2"/>
</dbReference>
<dbReference type="Proteomes" id="UP001321473">
    <property type="component" value="Unassembled WGS sequence"/>
</dbReference>
<dbReference type="GO" id="GO:0008270">
    <property type="term" value="F:zinc ion binding"/>
    <property type="evidence" value="ECO:0007669"/>
    <property type="project" value="UniProtKB-KW"/>
</dbReference>
<evidence type="ECO:0000259" key="8">
    <source>
        <dbReference type="PROSITE" id="PS50157"/>
    </source>
</evidence>
<evidence type="ECO:0000256" key="3">
    <source>
        <dbReference type="ARBA" id="ARBA00022737"/>
    </source>
</evidence>
<dbReference type="PROSITE" id="PS50157">
    <property type="entry name" value="ZINC_FINGER_C2H2_2"/>
    <property type="match status" value="5"/>
</dbReference>
<comment type="caution">
    <text evidence="9">The sequence shown here is derived from an EMBL/GenBank/DDBJ whole genome shotgun (WGS) entry which is preliminary data.</text>
</comment>
<evidence type="ECO:0000256" key="5">
    <source>
        <dbReference type="ARBA" id="ARBA00022833"/>
    </source>
</evidence>
<dbReference type="SUPFAM" id="SSF57667">
    <property type="entry name" value="beta-beta-alpha zinc fingers"/>
    <property type="match status" value="2"/>
</dbReference>
<keyword evidence="2" id="KW-0479">Metal-binding</keyword>
<evidence type="ECO:0000256" key="7">
    <source>
        <dbReference type="PROSITE-ProRule" id="PRU00042"/>
    </source>
</evidence>
<evidence type="ECO:0000256" key="4">
    <source>
        <dbReference type="ARBA" id="ARBA00022771"/>
    </source>
</evidence>
<dbReference type="GO" id="GO:0001228">
    <property type="term" value="F:DNA-binding transcription activator activity, RNA polymerase II-specific"/>
    <property type="evidence" value="ECO:0007669"/>
    <property type="project" value="TreeGrafter"/>
</dbReference>
<accession>A0AAQ4EXJ2</accession>
<evidence type="ECO:0000313" key="10">
    <source>
        <dbReference type="Proteomes" id="UP001321473"/>
    </source>
</evidence>
<dbReference type="SMART" id="SM00355">
    <property type="entry name" value="ZnF_C2H2"/>
    <property type="match status" value="7"/>
</dbReference>
<keyword evidence="3" id="KW-0677">Repeat</keyword>
<comment type="subcellular location">
    <subcellularLocation>
        <location evidence="1">Nucleus</location>
    </subcellularLocation>
</comment>
<dbReference type="AlphaFoldDB" id="A0AAQ4EXJ2"/>
<dbReference type="GO" id="GO:0000978">
    <property type="term" value="F:RNA polymerase II cis-regulatory region sequence-specific DNA binding"/>
    <property type="evidence" value="ECO:0007669"/>
    <property type="project" value="TreeGrafter"/>
</dbReference>
<gene>
    <name evidence="9" type="ORF">V5799_019026</name>
</gene>
<dbReference type="GO" id="GO:0005634">
    <property type="term" value="C:nucleus"/>
    <property type="evidence" value="ECO:0007669"/>
    <property type="project" value="UniProtKB-SubCell"/>
</dbReference>
<sequence length="575" mass="64116">MTSIHYVGDIAAESRDLLMCDVPPPVRRDHLHKCGECGYDTKRSSNYMRHYRSLHTPGGSRSCCGREFSNLYEFKQHKLLDYAGGEYRCLKQDCSKVFHRKADLERHLESHDHEKQFVCTTCSNRFSTAFNLRRHQESSNRCKEVATARTAHQSTPLPLEKRKTEETAAFVPSVYTGNPAKASTGEAAPVGLPCHGCLMIPEASVVENHENYPWTVVAQASVDSLNQKNRQVVVSARSASSSDSKIKAIMTSIRYVGDVAAAKTDFLMHDVPPPVRRGHFHKCGECRYVTDRTSNYTRHYRSLHMPSRSFACCGQEFSTLYKFNQHKLLDHASGEYRCLKQGCNKVFHREGDMECHLVSHDTRKRFVCTTCSNRLSTAFNLRRHQESSKRCKEMATARRAHQSTALPLEERKIGETGVYTGDPGKASTGEAAFIAFLSQGLFMTPQASIVENHEKCPCTAAAQASVDSLDQLNAQVVVSARSSPFSDYEITYNLPSFSHAWPVGVLRKCFVITGEETDGPDLDTPSSFSAVRCADHHRLGDASVTSCGEIDPTVLEGAKILMLLKYGNPDVNAPQ</sequence>
<keyword evidence="5" id="KW-0862">Zinc</keyword>
<proteinExistence type="predicted"/>
<feature type="domain" description="C2H2-type" evidence="8">
    <location>
        <begin position="281"/>
        <end position="309"/>
    </location>
</feature>
<protein>
    <recommendedName>
        <fullName evidence="8">C2H2-type domain-containing protein</fullName>
    </recommendedName>
</protein>
<dbReference type="PANTHER" id="PTHR24376">
    <property type="entry name" value="ZINC FINGER PROTEIN"/>
    <property type="match status" value="1"/>
</dbReference>
<dbReference type="Gene3D" id="3.30.160.60">
    <property type="entry name" value="Classic Zinc Finger"/>
    <property type="match status" value="2"/>
</dbReference>
<keyword evidence="4 7" id="KW-0863">Zinc-finger</keyword>
<dbReference type="InterPro" id="IPR013087">
    <property type="entry name" value="Znf_C2H2_type"/>
</dbReference>
<dbReference type="EMBL" id="JARKHS020009608">
    <property type="protein sequence ID" value="KAK8779634.1"/>
    <property type="molecule type" value="Genomic_DNA"/>
</dbReference>
<feature type="domain" description="C2H2-type" evidence="8">
    <location>
        <begin position="32"/>
        <end position="56"/>
    </location>
</feature>
<keyword evidence="6" id="KW-0539">Nucleus</keyword>
<dbReference type="PANTHER" id="PTHR24376:SF216">
    <property type="entry name" value="ZINC FINGER PROTEIN 420-LIKE"/>
    <property type="match status" value="1"/>
</dbReference>
<feature type="domain" description="C2H2-type" evidence="8">
    <location>
        <begin position="117"/>
        <end position="144"/>
    </location>
</feature>
<evidence type="ECO:0000256" key="2">
    <source>
        <dbReference type="ARBA" id="ARBA00022723"/>
    </source>
</evidence>
<dbReference type="InterPro" id="IPR036236">
    <property type="entry name" value="Znf_C2H2_sf"/>
</dbReference>
<feature type="domain" description="C2H2-type" evidence="8">
    <location>
        <begin position="87"/>
        <end position="116"/>
    </location>
</feature>
<name>A0AAQ4EXJ2_AMBAM</name>
<keyword evidence="10" id="KW-1185">Reference proteome</keyword>
<feature type="domain" description="C2H2-type" evidence="8">
    <location>
        <begin position="336"/>
        <end position="365"/>
    </location>
</feature>
<dbReference type="Pfam" id="PF00096">
    <property type="entry name" value="zf-C2H2"/>
    <property type="match status" value="3"/>
</dbReference>
<evidence type="ECO:0000256" key="1">
    <source>
        <dbReference type="ARBA" id="ARBA00004123"/>
    </source>
</evidence>
<organism evidence="9 10">
    <name type="scientific">Amblyomma americanum</name>
    <name type="common">Lone star tick</name>
    <dbReference type="NCBI Taxonomy" id="6943"/>
    <lineage>
        <taxon>Eukaryota</taxon>
        <taxon>Metazoa</taxon>
        <taxon>Ecdysozoa</taxon>
        <taxon>Arthropoda</taxon>
        <taxon>Chelicerata</taxon>
        <taxon>Arachnida</taxon>
        <taxon>Acari</taxon>
        <taxon>Parasitiformes</taxon>
        <taxon>Ixodida</taxon>
        <taxon>Ixodoidea</taxon>
        <taxon>Ixodidae</taxon>
        <taxon>Amblyomminae</taxon>
        <taxon>Amblyomma</taxon>
    </lineage>
</organism>
<reference evidence="9 10" key="1">
    <citation type="journal article" date="2023" name="Arcadia Sci">
        <title>De novo assembly of a long-read Amblyomma americanum tick genome.</title>
        <authorList>
            <person name="Chou S."/>
            <person name="Poskanzer K.E."/>
            <person name="Rollins M."/>
            <person name="Thuy-Boun P.S."/>
        </authorList>
    </citation>
    <scope>NUCLEOTIDE SEQUENCE [LARGE SCALE GENOMIC DNA]</scope>
    <source>
        <strain evidence="9">F_SG_1</strain>
        <tissue evidence="9">Salivary glands</tissue>
    </source>
</reference>